<dbReference type="PROSITE" id="PS50005">
    <property type="entry name" value="TPR"/>
    <property type="match status" value="1"/>
</dbReference>
<evidence type="ECO:0000256" key="1">
    <source>
        <dbReference type="PROSITE-ProRule" id="PRU00339"/>
    </source>
</evidence>
<evidence type="ECO:0000313" key="4">
    <source>
        <dbReference type="Proteomes" id="UP000503096"/>
    </source>
</evidence>
<dbReference type="SUPFAM" id="SSF48452">
    <property type="entry name" value="TPR-like"/>
    <property type="match status" value="1"/>
</dbReference>
<dbReference type="AlphaFoldDB" id="A0A6M4HCG0"/>
<gene>
    <name evidence="3" type="ORF">DSM104440_03591</name>
</gene>
<dbReference type="InterPro" id="IPR011990">
    <property type="entry name" value="TPR-like_helical_dom_sf"/>
</dbReference>
<dbReference type="InterPro" id="IPR019734">
    <property type="entry name" value="TPR_rpt"/>
</dbReference>
<feature type="repeat" description="TPR" evidence="1">
    <location>
        <begin position="173"/>
        <end position="206"/>
    </location>
</feature>
<keyword evidence="4" id="KW-1185">Reference proteome</keyword>
<dbReference type="GO" id="GO:0003677">
    <property type="term" value="F:DNA binding"/>
    <property type="evidence" value="ECO:0007669"/>
    <property type="project" value="InterPro"/>
</dbReference>
<protein>
    <recommendedName>
        <fullName evidence="2">HTH merR-type domain-containing protein</fullName>
    </recommendedName>
</protein>
<reference evidence="3 4" key="1">
    <citation type="submission" date="2020-04" db="EMBL/GenBank/DDBJ databases">
        <title>Usitatibacter rugosus gen. nov., sp. nov. and Usitatibacter palustris sp. nov., novel members of Usitatibacteraceae fam. nov. within the order Nitrosomonadales isolated from soil.</title>
        <authorList>
            <person name="Huber K.J."/>
            <person name="Neumann-Schaal M."/>
            <person name="Geppert A."/>
            <person name="Luckner M."/>
            <person name="Wanner G."/>
            <person name="Overmann J."/>
        </authorList>
    </citation>
    <scope>NUCLEOTIDE SEQUENCE [LARGE SCALE GENOMIC DNA]</scope>
    <source>
        <strain evidence="3 4">Swamp67</strain>
    </source>
</reference>
<dbReference type="SMART" id="SM00028">
    <property type="entry name" value="TPR"/>
    <property type="match status" value="3"/>
</dbReference>
<dbReference type="InterPro" id="IPR000551">
    <property type="entry name" value="MerR-type_HTH_dom"/>
</dbReference>
<name>A0A6M4HCG0_9PROT</name>
<keyword evidence="1" id="KW-0802">TPR repeat</keyword>
<organism evidence="3 4">
    <name type="scientific">Usitatibacter palustris</name>
    <dbReference type="NCBI Taxonomy" id="2732487"/>
    <lineage>
        <taxon>Bacteria</taxon>
        <taxon>Pseudomonadati</taxon>
        <taxon>Pseudomonadota</taxon>
        <taxon>Betaproteobacteria</taxon>
        <taxon>Nitrosomonadales</taxon>
        <taxon>Usitatibacteraceae</taxon>
        <taxon>Usitatibacter</taxon>
    </lineage>
</organism>
<dbReference type="InParanoid" id="A0A6M4HCG0"/>
<evidence type="ECO:0000259" key="2">
    <source>
        <dbReference type="Pfam" id="PF13411"/>
    </source>
</evidence>
<dbReference type="PANTHER" id="PTHR44216:SF3">
    <property type="entry name" value="PROTEIN O-MANNOSYL-TRANSFERASE TMTC2"/>
    <property type="match status" value="1"/>
</dbReference>
<accession>A0A6M4HCG0</accession>
<dbReference type="Pfam" id="PF13411">
    <property type="entry name" value="MerR_1"/>
    <property type="match status" value="1"/>
</dbReference>
<dbReference type="Proteomes" id="UP000503096">
    <property type="component" value="Chromosome"/>
</dbReference>
<dbReference type="GO" id="GO:0000030">
    <property type="term" value="F:mannosyltransferase activity"/>
    <property type="evidence" value="ECO:0007669"/>
    <property type="project" value="TreeGrafter"/>
</dbReference>
<proteinExistence type="predicted"/>
<dbReference type="Gene3D" id="1.25.40.10">
    <property type="entry name" value="Tetratricopeptide repeat domain"/>
    <property type="match status" value="1"/>
</dbReference>
<dbReference type="EMBL" id="CP053073">
    <property type="protein sequence ID" value="QJR16755.1"/>
    <property type="molecule type" value="Genomic_DNA"/>
</dbReference>
<dbReference type="PANTHER" id="PTHR44216">
    <property type="entry name" value="PROTEIN O-MANNOSYL-TRANSFERASE TMTC2"/>
    <property type="match status" value="1"/>
</dbReference>
<feature type="domain" description="HTH merR-type" evidence="2">
    <location>
        <begin position="6"/>
        <end position="71"/>
    </location>
</feature>
<dbReference type="InterPro" id="IPR052384">
    <property type="entry name" value="TMTC_O-mannosyltransferase"/>
</dbReference>
<dbReference type="GO" id="GO:0006355">
    <property type="term" value="P:regulation of DNA-templated transcription"/>
    <property type="evidence" value="ECO:0007669"/>
    <property type="project" value="InterPro"/>
</dbReference>
<dbReference type="RefSeq" id="WP_171165139.1">
    <property type="nucleotide sequence ID" value="NZ_CP053073.1"/>
</dbReference>
<dbReference type="KEGG" id="upl:DSM104440_03591"/>
<dbReference type="GO" id="GO:0035269">
    <property type="term" value="P:protein O-linked glycosylation via mannose"/>
    <property type="evidence" value="ECO:0007669"/>
    <property type="project" value="TreeGrafter"/>
</dbReference>
<evidence type="ECO:0000313" key="3">
    <source>
        <dbReference type="EMBL" id="QJR16755.1"/>
    </source>
</evidence>
<dbReference type="Pfam" id="PF13414">
    <property type="entry name" value="TPR_11"/>
    <property type="match status" value="1"/>
</dbReference>
<sequence length="245" mass="27005">MSGYGVADVEKLLRLPRSTIRSLINAGFVVPARGPRNAFIFSFQDLIVLRTAAALVAAKVPNRRIMKSLRELRRDLPASMPMSGLSISAVGDRVVVKDGTARWQVESGQYVLAFEGDPAVGSLAVVERKPEPEAEVPSSAEIINRAVALHEARKFGEAKRAYIEALETVGADSILLFNLGVLLEDMHREHDAMKAYEGAVRVDPDCADAHYNLGLLYEKFGKPQEALRHMANYRRLTKTSRPPQP</sequence>